<dbReference type="Proteomes" id="UP000321113">
    <property type="component" value="Unassembled WGS sequence"/>
</dbReference>
<reference evidence="1 2" key="1">
    <citation type="submission" date="2019-07" db="EMBL/GenBank/DDBJ databases">
        <title>Whole genome shotgun sequence of Vibrio superstes NBRC 103154.</title>
        <authorList>
            <person name="Hosoyama A."/>
            <person name="Uohara A."/>
            <person name="Ohji S."/>
            <person name="Ichikawa N."/>
        </authorList>
    </citation>
    <scope>NUCLEOTIDE SEQUENCE [LARGE SCALE GENOMIC DNA]</scope>
    <source>
        <strain evidence="1 2">NBRC 103154</strain>
    </source>
</reference>
<keyword evidence="2" id="KW-1185">Reference proteome</keyword>
<organism evidence="1 2">
    <name type="scientific">Vibrio superstes NBRC 103154</name>
    <dbReference type="NCBI Taxonomy" id="1219062"/>
    <lineage>
        <taxon>Bacteria</taxon>
        <taxon>Pseudomonadati</taxon>
        <taxon>Pseudomonadota</taxon>
        <taxon>Gammaproteobacteria</taxon>
        <taxon>Vibrionales</taxon>
        <taxon>Vibrionaceae</taxon>
        <taxon>Vibrio</taxon>
    </lineage>
</organism>
<evidence type="ECO:0000313" key="2">
    <source>
        <dbReference type="Proteomes" id="UP000321113"/>
    </source>
</evidence>
<proteinExistence type="predicted"/>
<evidence type="ECO:0000313" key="1">
    <source>
        <dbReference type="EMBL" id="GEM77840.1"/>
    </source>
</evidence>
<accession>A0A511QKJ3</accession>
<gene>
    <name evidence="1" type="ORF">VSU01S_00850</name>
</gene>
<protein>
    <submittedName>
        <fullName evidence="1">Uncharacterized protein</fullName>
    </submittedName>
</protein>
<name>A0A511QKJ3_9VIBR</name>
<dbReference type="OrthoDB" id="5494042at2"/>
<dbReference type="NCBIfam" id="NF038336">
    <property type="entry name" value="YjiT_fam"/>
    <property type="match status" value="1"/>
</dbReference>
<dbReference type="InterPro" id="IPR047879">
    <property type="entry name" value="YjiT"/>
</dbReference>
<comment type="caution">
    <text evidence="1">The sequence shown here is derived from an EMBL/GenBank/DDBJ whole genome shotgun (WGS) entry which is preliminary data.</text>
</comment>
<dbReference type="EMBL" id="BJXK01000001">
    <property type="protein sequence ID" value="GEM77840.1"/>
    <property type="molecule type" value="Genomic_DNA"/>
</dbReference>
<sequence>MTQSEYRELEVVLSKSRDFQHTLRFTKEWCGAFTLYCAEWFRREYTQNWSWEPIFNRLKFRLSSGDISEAIPMGLEDYWGKTLSRYSQSNRNDYLGSLFREGGLPSNLLSQNDNHYQWTFNSVFDKYQVAKEFGDSAVNAYISSKVVYLPESLQGEESIELIRNMVEKLDSFVHTYNLDEQADPVDYLEQNYPQWREVFPLPLDSATGTSFLSQLLSRATEEVRKVAKKRRDLRCKHYIDFANQSVISDVLLPLNIIFDINPVQLSSSRIELAIFEGERHLASLGTCFAQFENDKTVVRIRQSLASVVRDSTGSELYVVALQSGRQLAQERLAGSAVDCEETPLTLVPSDGRWLVAGQATARTKVEEVLVLAPRFTEYTLQRGSYTRNPLLVFRSLETYTLEGKVSLSLENGDTFVITTGAEYYADDVFTLKGDLLPWKTIPSLVFKGVPKIATQDVGDIGLGLSTYLNGEVAHSLAPSEVNGRQLLSVKNRDNEVLLRKRIGILPKDFKLELVPGVTPSEGRVLVSSQSPLVAHITNKELQASVKKPETGITEIYLNSNGMPPATFALNIQASLLSEPITLIVPYPSTGVTAFNGNGLPLQRRLSLEDLVGSRINLFTQQGRPTLYEITLLNLSKHSSGRRAASFNWDYRVIDKPVEVSLYGLRDHVLELLSLSENLDCEVELSIKGCGRTERFVISYYSTTVSYYDTGTNLVSLNSRTLRDASGVKAILTDLTKPEQAPHPLISRVSEGVDTGEYELPSFLNDGGPWLVLPAENSKVAFRARFIASDKKDSDVLEINTLQKAARAFNPRDEVTSIAKVISQMADDWNHSGWTYLQSTWKQFQYLPMSTFEVWRHLVRNPKALAIALFKFDMDAQFIAKLETQLPVVWEFVPIQCWLDAKKLFGDALQKLGVTGEMQADLLGKMIDKLTQEISSLSALAQYLKNEKLAQPFPIQIMQPMIQGQWYQDLLRLHSDNDHWPNDGGDDLRQMCSSLGLMPFDLTVNAGYQTGVVYAPIFAAGVACGRVPQEIISRFEHKMLFDFRQLKNFDHQWFGPLFSYVVNYLTCSAS</sequence>
<dbReference type="AlphaFoldDB" id="A0A511QKJ3"/>